<proteinExistence type="predicted"/>
<gene>
    <name evidence="2" type="ORF">ACFFNX_30080</name>
</gene>
<keyword evidence="1" id="KW-0812">Transmembrane</keyword>
<reference evidence="2 3" key="1">
    <citation type="submission" date="2024-09" db="EMBL/GenBank/DDBJ databases">
        <authorList>
            <person name="Sun Q."/>
            <person name="Mori K."/>
        </authorList>
    </citation>
    <scope>NUCLEOTIDE SEQUENCE [LARGE SCALE GENOMIC DNA]</scope>
    <source>
        <strain evidence="2 3">TBRC 0563</strain>
    </source>
</reference>
<keyword evidence="1" id="KW-0472">Membrane</keyword>
<evidence type="ECO:0000313" key="3">
    <source>
        <dbReference type="Proteomes" id="UP001589627"/>
    </source>
</evidence>
<evidence type="ECO:0000256" key="1">
    <source>
        <dbReference type="SAM" id="Phobius"/>
    </source>
</evidence>
<protein>
    <recommendedName>
        <fullName evidence="4">DUF2637 domain-containing protein</fullName>
    </recommendedName>
</protein>
<accession>A0ABV5YPD7</accession>
<keyword evidence="3" id="KW-1185">Reference proteome</keyword>
<feature type="transmembrane region" description="Helical" evidence="1">
    <location>
        <begin position="124"/>
        <end position="144"/>
    </location>
</feature>
<comment type="caution">
    <text evidence="2">The sequence shown here is derived from an EMBL/GenBank/DDBJ whole genome shotgun (WGS) entry which is preliminary data.</text>
</comment>
<name>A0ABV5YPD7_9ACTN</name>
<dbReference type="Proteomes" id="UP001589627">
    <property type="component" value="Unassembled WGS sequence"/>
</dbReference>
<dbReference type="RefSeq" id="WP_378209249.1">
    <property type="nucleotide sequence ID" value="NZ_JBHLZP010000276.1"/>
</dbReference>
<sequence length="151" mass="15676">MRQSLSKNSGGGRSAGRAVVVAIALSLVLAVAAIIDQTGGHSLTDHTDAVYRSSGKQPSAALLYGLVYTVAVIDAVLWLLVLGVARSHRLPASALAVTVIVITAGLALLLLASSEYDARIFPPLWGTLAILPAVAGILATVFLLRRAPEQR</sequence>
<feature type="transmembrane region" description="Helical" evidence="1">
    <location>
        <begin position="92"/>
        <end position="112"/>
    </location>
</feature>
<feature type="transmembrane region" description="Helical" evidence="1">
    <location>
        <begin position="61"/>
        <end position="85"/>
    </location>
</feature>
<keyword evidence="1" id="KW-1133">Transmembrane helix</keyword>
<evidence type="ECO:0008006" key="4">
    <source>
        <dbReference type="Google" id="ProtNLM"/>
    </source>
</evidence>
<evidence type="ECO:0000313" key="2">
    <source>
        <dbReference type="EMBL" id="MFB9836431.1"/>
    </source>
</evidence>
<dbReference type="EMBL" id="JBHLZP010000276">
    <property type="protein sequence ID" value="MFB9836431.1"/>
    <property type="molecule type" value="Genomic_DNA"/>
</dbReference>
<organism evidence="2 3">
    <name type="scientific">Actinoallomurus acaciae</name>
    <dbReference type="NCBI Taxonomy" id="502577"/>
    <lineage>
        <taxon>Bacteria</taxon>
        <taxon>Bacillati</taxon>
        <taxon>Actinomycetota</taxon>
        <taxon>Actinomycetes</taxon>
        <taxon>Streptosporangiales</taxon>
        <taxon>Thermomonosporaceae</taxon>
        <taxon>Actinoallomurus</taxon>
    </lineage>
</organism>